<feature type="transmembrane region" description="Helical" evidence="2">
    <location>
        <begin position="28"/>
        <end position="45"/>
    </location>
</feature>
<feature type="compositionally biased region" description="Basic and acidic residues" evidence="1">
    <location>
        <begin position="218"/>
        <end position="237"/>
    </location>
</feature>
<comment type="caution">
    <text evidence="3">The sequence shown here is derived from an EMBL/GenBank/DDBJ whole genome shotgun (WGS) entry which is preliminary data.</text>
</comment>
<accession>A0A2A8D0C2</accession>
<reference evidence="3 4" key="1">
    <citation type="submission" date="2017-10" db="EMBL/GenBank/DDBJ databases">
        <title>Draft genome of Longibacter Salinarum.</title>
        <authorList>
            <person name="Goh K.M."/>
            <person name="Shamsir M.S."/>
            <person name="Lim S.W."/>
        </authorList>
    </citation>
    <scope>NUCLEOTIDE SEQUENCE [LARGE SCALE GENOMIC DNA]</scope>
    <source>
        <strain evidence="3 4">KCTC 52045</strain>
    </source>
</reference>
<evidence type="ECO:0000313" key="4">
    <source>
        <dbReference type="Proteomes" id="UP000220102"/>
    </source>
</evidence>
<evidence type="ECO:0000313" key="3">
    <source>
        <dbReference type="EMBL" id="PEN14320.1"/>
    </source>
</evidence>
<feature type="transmembrane region" description="Helical" evidence="2">
    <location>
        <begin position="156"/>
        <end position="181"/>
    </location>
</feature>
<feature type="transmembrane region" description="Helical" evidence="2">
    <location>
        <begin position="74"/>
        <end position="100"/>
    </location>
</feature>
<evidence type="ECO:0000256" key="1">
    <source>
        <dbReference type="SAM" id="MobiDB-lite"/>
    </source>
</evidence>
<evidence type="ECO:0000256" key="2">
    <source>
        <dbReference type="SAM" id="Phobius"/>
    </source>
</evidence>
<keyword evidence="2" id="KW-0812">Transmembrane</keyword>
<feature type="region of interest" description="Disordered" evidence="1">
    <location>
        <begin position="212"/>
        <end position="237"/>
    </location>
</feature>
<protein>
    <submittedName>
        <fullName evidence="3">Uncharacterized protein</fullName>
    </submittedName>
</protein>
<sequence>MTGRRLALVGFALALALSFSVGRGEAFIEAVVMIGIPLFIILKVARSRLRQSNISHTSLRETPRSTMVLTAGRLVAWGVPTFGGGFYGLVATITFVAYQIRELGDADWLQPDAWNGAVTRAYADPFAFLAHDVAMMLWDLLLPISANWIQGLIRAAIWPVYVLSWGGLLGLAGVIILGFAYTRLMPRLWPVVLARIATRNARIRPVSSSETPIVEVTDSDKPRTVKQLPRREQEREE</sequence>
<dbReference type="EMBL" id="PDEQ01000002">
    <property type="protein sequence ID" value="PEN14320.1"/>
    <property type="molecule type" value="Genomic_DNA"/>
</dbReference>
<dbReference type="Proteomes" id="UP000220102">
    <property type="component" value="Unassembled WGS sequence"/>
</dbReference>
<keyword evidence="2" id="KW-0472">Membrane</keyword>
<keyword evidence="4" id="KW-1185">Reference proteome</keyword>
<keyword evidence="2" id="KW-1133">Transmembrane helix</keyword>
<gene>
    <name evidence="3" type="ORF">CRI94_04590</name>
</gene>
<name>A0A2A8D0C2_9BACT</name>
<organism evidence="3 4">
    <name type="scientific">Longibacter salinarum</name>
    <dbReference type="NCBI Taxonomy" id="1850348"/>
    <lineage>
        <taxon>Bacteria</taxon>
        <taxon>Pseudomonadati</taxon>
        <taxon>Rhodothermota</taxon>
        <taxon>Rhodothermia</taxon>
        <taxon>Rhodothermales</taxon>
        <taxon>Salisaetaceae</taxon>
        <taxon>Longibacter</taxon>
    </lineage>
</organism>
<proteinExistence type="predicted"/>
<dbReference type="AlphaFoldDB" id="A0A2A8D0C2"/>